<evidence type="ECO:0000256" key="5">
    <source>
        <dbReference type="SAM" id="SignalP"/>
    </source>
</evidence>
<dbReference type="PANTHER" id="PTHR10742">
    <property type="entry name" value="FLAVIN MONOAMINE OXIDASE"/>
    <property type="match status" value="1"/>
</dbReference>
<feature type="signal peptide" evidence="5">
    <location>
        <begin position="1"/>
        <end position="16"/>
    </location>
</feature>
<dbReference type="InterPro" id="IPR050281">
    <property type="entry name" value="Flavin_monoamine_oxidase"/>
</dbReference>
<protein>
    <recommendedName>
        <fullName evidence="4">Amine oxidase</fullName>
        <ecNumber evidence="4">1.4.3.-</ecNumber>
    </recommendedName>
</protein>
<keyword evidence="4" id="KW-0285">Flavoprotein</keyword>
<evidence type="ECO:0000259" key="6">
    <source>
        <dbReference type="Pfam" id="PF01593"/>
    </source>
</evidence>
<feature type="domain" description="Amine oxidase" evidence="6">
    <location>
        <begin position="235"/>
        <end position="495"/>
    </location>
</feature>
<reference evidence="7" key="1">
    <citation type="submission" date="2015-05" db="EMBL/GenBank/DDBJ databases">
        <authorList>
            <person name="Wang D.B."/>
            <person name="Wang M."/>
        </authorList>
    </citation>
    <scope>NUCLEOTIDE SEQUENCE</scope>
    <source>
        <strain evidence="7">CCMP 1329</strain>
    </source>
</reference>
<dbReference type="EC" id="1.4.3.-" evidence="4"/>
<feature type="chain" id="PRO_5030052663" description="Amine oxidase" evidence="5">
    <location>
        <begin position="17"/>
        <end position="518"/>
    </location>
</feature>
<dbReference type="Gene3D" id="3.50.50.60">
    <property type="entry name" value="FAD/NAD(P)-binding domain"/>
    <property type="match status" value="1"/>
</dbReference>
<proteinExistence type="evidence at transcript level"/>
<evidence type="ECO:0000256" key="3">
    <source>
        <dbReference type="PIRSR" id="PIRSR601613-1"/>
    </source>
</evidence>
<reference evidence="7" key="2">
    <citation type="journal article" date="2018" name="Genome Biol. Evol.">
        <title>Distribution and Evolution of Peroxisomes in Alveolates (Apicomplexa, Dinoflagellates, Ciliates).</title>
        <authorList>
            <person name="Ludewig-Klingner A.-K."/>
            <person name="Michael V."/>
            <person name="Jarek M."/>
            <person name="Brinkmann H."/>
            <person name="Petersen J."/>
        </authorList>
    </citation>
    <scope>NUCLEOTIDE SEQUENCE</scope>
    <source>
        <strain evidence="7">CCMP 1329</strain>
    </source>
</reference>
<comment type="similarity">
    <text evidence="4">Belongs to the flavin monoamine oxidase family.</text>
</comment>
<feature type="binding site" evidence="3">
    <location>
        <begin position="62"/>
        <end position="63"/>
    </location>
    <ligand>
        <name>FAD</name>
        <dbReference type="ChEBI" id="CHEBI:57692"/>
    </ligand>
</feature>
<evidence type="ECO:0000256" key="1">
    <source>
        <dbReference type="ARBA" id="ARBA00001974"/>
    </source>
</evidence>
<dbReference type="GO" id="GO:0016491">
    <property type="term" value="F:oxidoreductase activity"/>
    <property type="evidence" value="ECO:0007669"/>
    <property type="project" value="UniProtKB-KW"/>
</dbReference>
<dbReference type="InterPro" id="IPR001613">
    <property type="entry name" value="Flavin_amine_oxidase"/>
</dbReference>
<name>A0A2K8DNX5_PROMN</name>
<dbReference type="PANTHER" id="PTHR10742:SF313">
    <property type="entry name" value="AMINE OXIDASE"/>
    <property type="match status" value="1"/>
</dbReference>
<organism evidence="7">
    <name type="scientific">Prorocentrum minimum</name>
    <name type="common">Dinoflagellate</name>
    <name type="synonym">Exuviaella minima</name>
    <dbReference type="NCBI Taxonomy" id="39449"/>
    <lineage>
        <taxon>Eukaryota</taxon>
        <taxon>Sar</taxon>
        <taxon>Alveolata</taxon>
        <taxon>Dinophyceae</taxon>
        <taxon>Prorocentrales</taxon>
        <taxon>Prorocentraceae</taxon>
        <taxon>Prorocentrum</taxon>
    </lineage>
</organism>
<gene>
    <name evidence="7" type="primary">PAOX</name>
</gene>
<feature type="binding site" evidence="3">
    <location>
        <position position="386"/>
    </location>
    <ligand>
        <name>substrate</name>
    </ligand>
</feature>
<evidence type="ECO:0000256" key="2">
    <source>
        <dbReference type="ARBA" id="ARBA00023002"/>
    </source>
</evidence>
<dbReference type="Gene3D" id="3.90.660.10">
    <property type="match status" value="1"/>
</dbReference>
<comment type="cofactor">
    <cofactor evidence="1 4">
        <name>FAD</name>
        <dbReference type="ChEBI" id="CHEBI:57692"/>
    </cofactor>
</comment>
<dbReference type="AlphaFoldDB" id="A0A2K8DNX5"/>
<feature type="domain" description="Amine oxidase" evidence="6">
    <location>
        <begin position="43"/>
        <end position="129"/>
    </location>
</feature>
<evidence type="ECO:0000313" key="7">
    <source>
        <dbReference type="EMBL" id="AND95776.1"/>
    </source>
</evidence>
<dbReference type="InterPro" id="IPR002937">
    <property type="entry name" value="Amino_oxidase"/>
</dbReference>
<feature type="binding site" evidence="3">
    <location>
        <position position="268"/>
    </location>
    <ligand>
        <name>FAD</name>
        <dbReference type="ChEBI" id="CHEBI:57692"/>
    </ligand>
</feature>
<keyword evidence="4" id="KW-0274">FAD</keyword>
<evidence type="ECO:0000256" key="4">
    <source>
        <dbReference type="RuleBase" id="RU362067"/>
    </source>
</evidence>
<sequence>MRNVIIQLLHLVVAQAQDLFVAVNMVPSAVKDVDVIIVGAGWAGMAAADSLARANVTFLVFEASNHTGGRSHAIEFGHPSIGTYVFEEGSNWVSGVGGGAAGVTKHAPSAANPVHKLAVQEGLRTIRIPGSADGNMSNYYAVFDPSGRSADPDGSLRRRANMVLDCLNRSAMHDDNVSNSVRERLNTCGWSPRTDTEWAMDWVMVDDQAGEPAISIQSIFPDETYMWWGPDDWFVIDQNPRGFARLIDGMVRDSVPEHDPRVVLNTPVNRIDWGCNGVIVSTDNGDIYTAKHAISTVSLGVLQRHHKELFSPSLPEQHADALSSDHVVMGNLTHVLVQFPRVWWDNSLPRWISANPGGKNMSGEFTEWQNLNHDSLVPGSQTLLSFLGDPQASKYQAMQDIDVQAAVVQRLRLQHPRVEIPDAVAIFISRWGTDPRFYGSYSIRQPGWRDKYMKILQQPLMACGKTVVRFAGEAMCDNLNGYTHGAYQTGKEAAAKYLYEVQKGPNPQDDDALSLCNW</sequence>
<dbReference type="PRINTS" id="PR00757">
    <property type="entry name" value="AMINEOXDASEF"/>
</dbReference>
<dbReference type="Pfam" id="PF01593">
    <property type="entry name" value="Amino_oxidase"/>
    <property type="match status" value="2"/>
</dbReference>
<dbReference type="SUPFAM" id="SSF54373">
    <property type="entry name" value="FAD-linked reductases, C-terminal domain"/>
    <property type="match status" value="1"/>
</dbReference>
<keyword evidence="5" id="KW-0732">Signal</keyword>
<keyword evidence="2 4" id="KW-0560">Oxidoreductase</keyword>
<accession>A0A2K8DNX5</accession>
<dbReference type="EMBL" id="KR704866">
    <property type="protein sequence ID" value="AND95776.1"/>
    <property type="molecule type" value="mRNA"/>
</dbReference>
<dbReference type="InterPro" id="IPR036188">
    <property type="entry name" value="FAD/NAD-bd_sf"/>
</dbReference>
<dbReference type="GO" id="GO:0006598">
    <property type="term" value="P:polyamine catabolic process"/>
    <property type="evidence" value="ECO:0007669"/>
    <property type="project" value="TreeGrafter"/>
</dbReference>
<dbReference type="SUPFAM" id="SSF51905">
    <property type="entry name" value="FAD/NAD(P)-binding domain"/>
    <property type="match status" value="1"/>
</dbReference>